<keyword evidence="1" id="KW-0285">Flavoprotein</keyword>
<dbReference type="SMART" id="SM01092">
    <property type="entry name" value="CO_deh_flav_C"/>
    <property type="match status" value="1"/>
</dbReference>
<evidence type="ECO:0000259" key="4">
    <source>
        <dbReference type="PROSITE" id="PS51387"/>
    </source>
</evidence>
<dbReference type="PROSITE" id="PS51387">
    <property type="entry name" value="FAD_PCMH"/>
    <property type="match status" value="1"/>
</dbReference>
<reference evidence="5 6" key="1">
    <citation type="submission" date="2019-07" db="EMBL/GenBank/DDBJ databases">
        <title>Whole genome shotgun sequence of Pseudonocardia sulfidoxydans NBRC 16205.</title>
        <authorList>
            <person name="Hosoyama A."/>
            <person name="Uohara A."/>
            <person name="Ohji S."/>
            <person name="Ichikawa N."/>
        </authorList>
    </citation>
    <scope>NUCLEOTIDE SEQUENCE [LARGE SCALE GENOMIC DNA]</scope>
    <source>
        <strain evidence="5 6">NBRC 16205</strain>
    </source>
</reference>
<dbReference type="RefSeq" id="WP_147116129.1">
    <property type="nucleotide sequence ID" value="NZ_BJVJ01000153.1"/>
</dbReference>
<gene>
    <name evidence="5" type="primary">cutM</name>
    <name evidence="5" type="ORF">PSU4_60750</name>
</gene>
<dbReference type="InterPro" id="IPR002346">
    <property type="entry name" value="Mopterin_DH_FAD-bd"/>
</dbReference>
<dbReference type="InterPro" id="IPR036683">
    <property type="entry name" value="CO_DH_flav_C_dom_sf"/>
</dbReference>
<protein>
    <submittedName>
        <fullName evidence="5">Carbon-monoxide dehydrogenase medium subunit</fullName>
    </submittedName>
</protein>
<dbReference type="SUPFAM" id="SSF56176">
    <property type="entry name" value="FAD-binding/transporter-associated domain-like"/>
    <property type="match status" value="1"/>
</dbReference>
<dbReference type="Proteomes" id="UP000321685">
    <property type="component" value="Unassembled WGS sequence"/>
</dbReference>
<keyword evidence="2" id="KW-0274">FAD</keyword>
<evidence type="ECO:0000256" key="1">
    <source>
        <dbReference type="ARBA" id="ARBA00022630"/>
    </source>
</evidence>
<keyword evidence="3" id="KW-0560">Oxidoreductase</keyword>
<dbReference type="PANTHER" id="PTHR42659:SF2">
    <property type="entry name" value="XANTHINE DEHYDROGENASE SUBUNIT C-RELATED"/>
    <property type="match status" value="1"/>
</dbReference>
<keyword evidence="6" id="KW-1185">Reference proteome</keyword>
<feature type="domain" description="FAD-binding PCMH-type" evidence="4">
    <location>
        <begin position="1"/>
        <end position="177"/>
    </location>
</feature>
<evidence type="ECO:0000313" key="6">
    <source>
        <dbReference type="Proteomes" id="UP000321685"/>
    </source>
</evidence>
<proteinExistence type="predicted"/>
<accession>A0A511DQK4</accession>
<dbReference type="OrthoDB" id="9793944at2"/>
<name>A0A511DQK4_9PSEU</name>
<dbReference type="PANTHER" id="PTHR42659">
    <property type="entry name" value="XANTHINE DEHYDROGENASE SUBUNIT C-RELATED"/>
    <property type="match status" value="1"/>
</dbReference>
<comment type="caution">
    <text evidence="5">The sequence shown here is derived from an EMBL/GenBank/DDBJ whole genome shotgun (WGS) entry which is preliminary data.</text>
</comment>
<dbReference type="Gene3D" id="3.30.43.10">
    <property type="entry name" value="Uridine Diphospho-n-acetylenolpyruvylglucosamine Reductase, domain 2"/>
    <property type="match status" value="1"/>
</dbReference>
<dbReference type="SUPFAM" id="SSF55447">
    <property type="entry name" value="CO dehydrogenase flavoprotein C-terminal domain-like"/>
    <property type="match status" value="1"/>
</dbReference>
<dbReference type="Pfam" id="PF00941">
    <property type="entry name" value="FAD_binding_5"/>
    <property type="match status" value="1"/>
</dbReference>
<dbReference type="InterPro" id="IPR005107">
    <property type="entry name" value="CO_DH_flav_C"/>
</dbReference>
<evidence type="ECO:0000313" key="5">
    <source>
        <dbReference type="EMBL" id="GEL27121.1"/>
    </source>
</evidence>
<dbReference type="InterPro" id="IPR016167">
    <property type="entry name" value="FAD-bd_PCMH_sub1"/>
</dbReference>
<dbReference type="AlphaFoldDB" id="A0A511DQK4"/>
<dbReference type="Pfam" id="PF03450">
    <property type="entry name" value="CO_deh_flav_C"/>
    <property type="match status" value="1"/>
</dbReference>
<dbReference type="EMBL" id="BJVJ01000153">
    <property type="protein sequence ID" value="GEL27121.1"/>
    <property type="molecule type" value="Genomic_DNA"/>
</dbReference>
<evidence type="ECO:0000256" key="3">
    <source>
        <dbReference type="ARBA" id="ARBA00023002"/>
    </source>
</evidence>
<evidence type="ECO:0000256" key="2">
    <source>
        <dbReference type="ARBA" id="ARBA00022827"/>
    </source>
</evidence>
<dbReference type="InterPro" id="IPR051312">
    <property type="entry name" value="Diverse_Substr_Oxidored"/>
</dbReference>
<dbReference type="InterPro" id="IPR016169">
    <property type="entry name" value="FAD-bd_PCMH_sub2"/>
</dbReference>
<dbReference type="InterPro" id="IPR016166">
    <property type="entry name" value="FAD-bd_PCMH"/>
</dbReference>
<organism evidence="5 6">
    <name type="scientific">Pseudonocardia sulfidoxydans NBRC 16205</name>
    <dbReference type="NCBI Taxonomy" id="1223511"/>
    <lineage>
        <taxon>Bacteria</taxon>
        <taxon>Bacillati</taxon>
        <taxon>Actinomycetota</taxon>
        <taxon>Actinomycetes</taxon>
        <taxon>Pseudonocardiales</taxon>
        <taxon>Pseudonocardiaceae</taxon>
        <taxon>Pseudonocardia</taxon>
    </lineage>
</organism>
<dbReference type="GO" id="GO:0016491">
    <property type="term" value="F:oxidoreductase activity"/>
    <property type="evidence" value="ECO:0007669"/>
    <property type="project" value="UniProtKB-KW"/>
</dbReference>
<sequence length="286" mass="30651">MKPPVFDYLDPRTVDEVLDLLADQECDVAILAGGQSLVPLLNLRLARPDVVVDINRIAGLDQVAVTDSAVLIGAMARLSVLEHDGNLVEVLPVVPEAIGLVAHPQIRNRTTIGGSLCHADPSAELPAVAVALGATMHLRSSAGVREQSAAEFFQTVFTTSRRPDELLTAVEFPRHAGFRFCFEEVSRRHGDFPFVGLCLGLRVANGVVVEARLAVCGVAERPVRLAGAESAFVGMPLPSDLAPVLDAASSEVEPPTDTHGSSSYRRALLRTLLRRAVARFDQGVQR</sequence>
<dbReference type="InterPro" id="IPR036318">
    <property type="entry name" value="FAD-bd_PCMH-like_sf"/>
</dbReference>
<dbReference type="Gene3D" id="3.30.465.10">
    <property type="match status" value="1"/>
</dbReference>
<dbReference type="Gene3D" id="3.30.390.50">
    <property type="entry name" value="CO dehydrogenase flavoprotein, C-terminal domain"/>
    <property type="match status" value="1"/>
</dbReference>
<dbReference type="GO" id="GO:0071949">
    <property type="term" value="F:FAD binding"/>
    <property type="evidence" value="ECO:0007669"/>
    <property type="project" value="InterPro"/>
</dbReference>